<dbReference type="SMART" id="SM00419">
    <property type="entry name" value="HTH_CRP"/>
    <property type="match status" value="1"/>
</dbReference>
<organism evidence="6 7">
    <name type="scientific">Algicella marina</name>
    <dbReference type="NCBI Taxonomy" id="2683284"/>
    <lineage>
        <taxon>Bacteria</taxon>
        <taxon>Pseudomonadati</taxon>
        <taxon>Pseudomonadota</taxon>
        <taxon>Alphaproteobacteria</taxon>
        <taxon>Rhodobacterales</taxon>
        <taxon>Paracoccaceae</taxon>
        <taxon>Algicella</taxon>
    </lineage>
</organism>
<dbReference type="CDD" id="cd00038">
    <property type="entry name" value="CAP_ED"/>
    <property type="match status" value="1"/>
</dbReference>
<dbReference type="InterPro" id="IPR012318">
    <property type="entry name" value="HTH_CRP"/>
</dbReference>
<dbReference type="RefSeq" id="WP_161863722.1">
    <property type="nucleotide sequence ID" value="NZ_CP046620.1"/>
</dbReference>
<gene>
    <name evidence="6" type="ORF">GO499_19330</name>
</gene>
<evidence type="ECO:0000313" key="7">
    <source>
        <dbReference type="Proteomes" id="UP000464495"/>
    </source>
</evidence>
<keyword evidence="3" id="KW-0804">Transcription</keyword>
<keyword evidence="7" id="KW-1185">Reference proteome</keyword>
<dbReference type="GO" id="GO:0003677">
    <property type="term" value="F:DNA binding"/>
    <property type="evidence" value="ECO:0007669"/>
    <property type="project" value="UniProtKB-KW"/>
</dbReference>
<protein>
    <submittedName>
        <fullName evidence="6">Cyclic nucleotide-binding domain-containing protein</fullName>
    </submittedName>
</protein>
<evidence type="ECO:0000256" key="3">
    <source>
        <dbReference type="ARBA" id="ARBA00023163"/>
    </source>
</evidence>
<name>A0A6P1T5U5_9RHOB</name>
<keyword evidence="2" id="KW-0238">DNA-binding</keyword>
<dbReference type="InterPro" id="IPR036388">
    <property type="entry name" value="WH-like_DNA-bd_sf"/>
</dbReference>
<dbReference type="Gene3D" id="2.60.120.10">
    <property type="entry name" value="Jelly Rolls"/>
    <property type="match status" value="1"/>
</dbReference>
<dbReference type="GO" id="GO:0003700">
    <property type="term" value="F:DNA-binding transcription factor activity"/>
    <property type="evidence" value="ECO:0007669"/>
    <property type="project" value="TreeGrafter"/>
</dbReference>
<evidence type="ECO:0000313" key="6">
    <source>
        <dbReference type="EMBL" id="QHQ37181.1"/>
    </source>
</evidence>
<dbReference type="InterPro" id="IPR000595">
    <property type="entry name" value="cNMP-bd_dom"/>
</dbReference>
<dbReference type="PANTHER" id="PTHR24567">
    <property type="entry name" value="CRP FAMILY TRANSCRIPTIONAL REGULATORY PROTEIN"/>
    <property type="match status" value="1"/>
</dbReference>
<dbReference type="SUPFAM" id="SSF51206">
    <property type="entry name" value="cAMP-binding domain-like"/>
    <property type="match status" value="1"/>
</dbReference>
<sequence length="228" mass="24958">MSVPAPAEILTQCALFASLGEEQIRSIAKRCTLRTTRKGEVLFSQGDDSDSLYIMVEGAATISLLSETGREMIFHIAKPGDSIGEIALLDGEPRSATCTIRDVGRVLALRRADFVALLEDPALSRGIITTLCMLLRRSTDRAEFLALRPLRARVAHVLMGNAVPDGPRPPQVRLTQQELALMCGAARPRVNQILKALEAEEVISKNGRIILLSDMEQLEDIAQELDEL</sequence>
<reference evidence="6 7" key="1">
    <citation type="submission" date="2019-12" db="EMBL/GenBank/DDBJ databases">
        <title>Complete genome sequence of Algicella marina strain 9Alg 56(T) isolated from the red alga Tichocarpus crinitus.</title>
        <authorList>
            <person name="Kim S.-G."/>
            <person name="Nedashkovskaya O.I."/>
        </authorList>
    </citation>
    <scope>NUCLEOTIDE SEQUENCE [LARGE SCALE GENOMIC DNA]</scope>
    <source>
        <strain evidence="6 7">9Alg 56</strain>
    </source>
</reference>
<evidence type="ECO:0000256" key="2">
    <source>
        <dbReference type="ARBA" id="ARBA00023125"/>
    </source>
</evidence>
<feature type="domain" description="HTH crp-type" evidence="5">
    <location>
        <begin position="148"/>
        <end position="216"/>
    </location>
</feature>
<dbReference type="InterPro" id="IPR050397">
    <property type="entry name" value="Env_Response_Regulators"/>
</dbReference>
<dbReference type="InterPro" id="IPR036390">
    <property type="entry name" value="WH_DNA-bd_sf"/>
</dbReference>
<dbReference type="SUPFAM" id="SSF46785">
    <property type="entry name" value="Winged helix' DNA-binding domain"/>
    <property type="match status" value="1"/>
</dbReference>
<dbReference type="Gene3D" id="1.10.10.10">
    <property type="entry name" value="Winged helix-like DNA-binding domain superfamily/Winged helix DNA-binding domain"/>
    <property type="match status" value="1"/>
</dbReference>
<dbReference type="EMBL" id="CP046620">
    <property type="protein sequence ID" value="QHQ37181.1"/>
    <property type="molecule type" value="Genomic_DNA"/>
</dbReference>
<proteinExistence type="predicted"/>
<dbReference type="GO" id="GO:0005829">
    <property type="term" value="C:cytosol"/>
    <property type="evidence" value="ECO:0007669"/>
    <property type="project" value="TreeGrafter"/>
</dbReference>
<dbReference type="Proteomes" id="UP000464495">
    <property type="component" value="Chromosome"/>
</dbReference>
<evidence type="ECO:0000259" key="4">
    <source>
        <dbReference type="PROSITE" id="PS50042"/>
    </source>
</evidence>
<dbReference type="AlphaFoldDB" id="A0A6P1T5U5"/>
<feature type="domain" description="Cyclic nucleotide-binding" evidence="4">
    <location>
        <begin position="15"/>
        <end position="118"/>
    </location>
</feature>
<evidence type="ECO:0000259" key="5">
    <source>
        <dbReference type="PROSITE" id="PS51063"/>
    </source>
</evidence>
<dbReference type="PROSITE" id="PS51063">
    <property type="entry name" value="HTH_CRP_2"/>
    <property type="match status" value="1"/>
</dbReference>
<dbReference type="InterPro" id="IPR018490">
    <property type="entry name" value="cNMP-bd_dom_sf"/>
</dbReference>
<dbReference type="InterPro" id="IPR014710">
    <property type="entry name" value="RmlC-like_jellyroll"/>
</dbReference>
<dbReference type="SMART" id="SM00100">
    <property type="entry name" value="cNMP"/>
    <property type="match status" value="1"/>
</dbReference>
<accession>A0A6P1T5U5</accession>
<dbReference type="Pfam" id="PF13545">
    <property type="entry name" value="HTH_Crp_2"/>
    <property type="match status" value="1"/>
</dbReference>
<dbReference type="PANTHER" id="PTHR24567:SF74">
    <property type="entry name" value="HTH-TYPE TRANSCRIPTIONAL REGULATOR ARCR"/>
    <property type="match status" value="1"/>
</dbReference>
<evidence type="ECO:0000256" key="1">
    <source>
        <dbReference type="ARBA" id="ARBA00023015"/>
    </source>
</evidence>
<dbReference type="Pfam" id="PF00027">
    <property type="entry name" value="cNMP_binding"/>
    <property type="match status" value="1"/>
</dbReference>
<keyword evidence="1" id="KW-0805">Transcription regulation</keyword>
<dbReference type="PROSITE" id="PS50042">
    <property type="entry name" value="CNMP_BINDING_3"/>
    <property type="match status" value="1"/>
</dbReference>
<dbReference type="KEGG" id="amaq:GO499_19330"/>